<dbReference type="PaxDb" id="5811-TGME49_105610"/>
<evidence type="ECO:0000256" key="2">
    <source>
        <dbReference type="SAM" id="MobiDB-lite"/>
    </source>
</evidence>
<dbReference type="OMA" id="FMRCIES"/>
<dbReference type="EMBL" id="LN714499">
    <property type="protein sequence ID" value="CEL76221.1"/>
    <property type="molecule type" value="Genomic_DNA"/>
</dbReference>
<dbReference type="EMBL" id="AAYL02000318">
    <property type="protein sequence ID" value="ESS29073.1"/>
    <property type="molecule type" value="Genomic_DNA"/>
</dbReference>
<keyword evidence="5" id="KW-1185">Reference proteome</keyword>
<accession>A0A0F7V628</accession>
<feature type="region of interest" description="Disordered" evidence="2">
    <location>
        <begin position="173"/>
        <end position="210"/>
    </location>
</feature>
<feature type="region of interest" description="Disordered" evidence="2">
    <location>
        <begin position="251"/>
        <end position="331"/>
    </location>
</feature>
<sequence>MATTDGTECKRIIDPTPIDDEGVLTLIELDSQHPVIIAANTQIQQLLLAAVNKLNAEAAALEDRSRLSEESSEKSLEDEQVFNAAALLVSDDREKLCDQMKQCRILLDACNRVVVDLDSIDFSAMKVIWGDERSVRQSRKHLTQLVERMSDCLEKTHLFFKSVFGRLPELAPSPTASAAESSLPVAGVAASSATEGELPEKEESERTAEARGTWVAGDLADAHAPGAGRGCGRGEAFLGAGRGRGLVAGRGRGVAGPAGRGGGFGPGESSSEDEAGRVPTASGDPQAASRASPSSEPPAGEEGEADGERTETAGRKHPRADAEEPGVDKWGNRRWKRKPVAHVDWLLKCRTKLCELKERTVHKAISDVFIKERATQETIENLNHNASKLEVVASKPRAEITADDRRVFMRCIESYIAGLDKACALTAKQAMNKRQLMNLFESACKVEKLQTPEELLQEMRSTASLLQTFAFMPPSRDSDSD</sequence>
<feature type="compositionally biased region" description="Gly residues" evidence="2">
    <location>
        <begin position="251"/>
        <end position="266"/>
    </location>
</feature>
<reference evidence="4" key="3">
    <citation type="submission" date="2013-08" db="EMBL/GenBank/DDBJ databases">
        <authorList>
            <person name="Sibley D."/>
            <person name="Venepally P."/>
            <person name="Karamycheva S."/>
            <person name="Hadjithomas M."/>
            <person name="Khan A."/>
            <person name="Brunk B."/>
            <person name="Roos D."/>
            <person name="Caler E."/>
            <person name="Lorenzi H."/>
        </authorList>
    </citation>
    <scope>NUCLEOTIDE SEQUENCE</scope>
    <source>
        <strain evidence="4">VEG</strain>
    </source>
</reference>
<feature type="compositionally biased region" description="Basic and acidic residues" evidence="2">
    <location>
        <begin position="306"/>
        <end position="331"/>
    </location>
</feature>
<evidence type="ECO:0000256" key="1">
    <source>
        <dbReference type="SAM" id="Coils"/>
    </source>
</evidence>
<dbReference type="AlphaFoldDB" id="A0A0F7V628"/>
<gene>
    <name evidence="3" type="ORF">BN1205_107130</name>
    <name evidence="4" type="ORF">TGVEG_305610</name>
</gene>
<dbReference type="OrthoDB" id="332179at2759"/>
<evidence type="ECO:0000313" key="5">
    <source>
        <dbReference type="Proteomes" id="UP000002226"/>
    </source>
</evidence>
<dbReference type="Proteomes" id="UP000002226">
    <property type="component" value="Unassembled WGS sequence"/>
</dbReference>
<reference evidence="3" key="4">
    <citation type="journal article" date="2015" name="PLoS ONE">
        <title>Comprehensive Evaluation of Toxoplasma gondii VEG and Neospora caninum LIV Genomes with Tachyzoite Stage Transcriptome and Proteome Defines Novel Transcript Features.</title>
        <authorList>
            <person name="Ramaprasad A."/>
            <person name="Mourier T."/>
            <person name="Naeem R."/>
            <person name="Malas T.B."/>
            <person name="Moussa E."/>
            <person name="Panigrahi A."/>
            <person name="Vermont S.J."/>
            <person name="Otto T.D."/>
            <person name="Wastling J."/>
            <person name="Pain A."/>
        </authorList>
    </citation>
    <scope>NUCLEOTIDE SEQUENCE</scope>
    <source>
        <strain evidence="3">VEG</strain>
    </source>
</reference>
<evidence type="ECO:0000313" key="4">
    <source>
        <dbReference type="EMBL" id="ESS29073.1"/>
    </source>
</evidence>
<reference evidence="5" key="2">
    <citation type="submission" date="2008-03" db="EMBL/GenBank/DDBJ databases">
        <title>Annotation of Toxoplasma gondii VEG.</title>
        <authorList>
            <person name="Lorenzi H."/>
            <person name="Inman J."/>
            <person name="Amedeo P."/>
            <person name="Brunk B."/>
            <person name="Roos D."/>
            <person name="Caler E."/>
        </authorList>
    </citation>
    <scope>NUCLEOTIDE SEQUENCE [LARGE SCALE GENOMIC DNA]</scope>
    <source>
        <strain evidence="5">ATCC 50861 / VEG</strain>
    </source>
</reference>
<dbReference type="VEuPathDB" id="ToxoDB:TGVEG_305610"/>
<feature type="compositionally biased region" description="Basic and acidic residues" evidence="2">
    <location>
        <begin position="198"/>
        <end position="209"/>
    </location>
</feature>
<dbReference type="eggNOG" id="ENOG502TMC3">
    <property type="taxonomic scope" value="Eukaryota"/>
</dbReference>
<reference evidence="4" key="1">
    <citation type="submission" date="2007-03" db="EMBL/GenBank/DDBJ databases">
        <authorList>
            <person name="Paulsen I."/>
        </authorList>
    </citation>
    <scope>NUCLEOTIDE SEQUENCE</scope>
    <source>
        <strain evidence="4">VEG</strain>
    </source>
</reference>
<organism evidence="3">
    <name type="scientific">Toxoplasma gondii (strain ATCC 50861 / VEG)</name>
    <dbReference type="NCBI Taxonomy" id="432359"/>
    <lineage>
        <taxon>Eukaryota</taxon>
        <taxon>Sar</taxon>
        <taxon>Alveolata</taxon>
        <taxon>Apicomplexa</taxon>
        <taxon>Conoidasida</taxon>
        <taxon>Coccidia</taxon>
        <taxon>Eucoccidiorida</taxon>
        <taxon>Eimeriorina</taxon>
        <taxon>Sarcocystidae</taxon>
        <taxon>Toxoplasma</taxon>
    </lineage>
</organism>
<feature type="coiled-coil region" evidence="1">
    <location>
        <begin position="44"/>
        <end position="71"/>
    </location>
</feature>
<keyword evidence="1" id="KW-0175">Coiled coil</keyword>
<name>A0A0F7V628_TOXGV</name>
<proteinExistence type="predicted"/>
<feature type="compositionally biased region" description="Low complexity" evidence="2">
    <location>
        <begin position="284"/>
        <end position="298"/>
    </location>
</feature>
<feature type="compositionally biased region" description="Low complexity" evidence="2">
    <location>
        <begin position="173"/>
        <end position="184"/>
    </location>
</feature>
<evidence type="ECO:0000313" key="3">
    <source>
        <dbReference type="EMBL" id="CEL76221.1"/>
    </source>
</evidence>
<protein>
    <submittedName>
        <fullName evidence="3">Uncharacterized protein</fullName>
    </submittedName>
</protein>